<dbReference type="EMBL" id="HACG01020159">
    <property type="protein sequence ID" value="CEK67024.1"/>
    <property type="molecule type" value="Transcribed_RNA"/>
</dbReference>
<dbReference type="GO" id="GO:0031085">
    <property type="term" value="C:BLOC-3 complex"/>
    <property type="evidence" value="ECO:0007669"/>
    <property type="project" value="TreeGrafter"/>
</dbReference>
<accession>A0A0B6ZEK1</accession>
<feature type="non-terminal residue" evidence="2">
    <location>
        <position position="493"/>
    </location>
</feature>
<dbReference type="AlphaFoldDB" id="A0A0B6ZEK1"/>
<organism evidence="2">
    <name type="scientific">Arion vulgaris</name>
    <dbReference type="NCBI Taxonomy" id="1028688"/>
    <lineage>
        <taxon>Eukaryota</taxon>
        <taxon>Metazoa</taxon>
        <taxon>Spiralia</taxon>
        <taxon>Lophotrochozoa</taxon>
        <taxon>Mollusca</taxon>
        <taxon>Gastropoda</taxon>
        <taxon>Heterobranchia</taxon>
        <taxon>Euthyneura</taxon>
        <taxon>Panpulmonata</taxon>
        <taxon>Eupulmonata</taxon>
        <taxon>Stylommatophora</taxon>
        <taxon>Helicina</taxon>
        <taxon>Arionoidea</taxon>
        <taxon>Arionidae</taxon>
        <taxon>Arion</taxon>
    </lineage>
</organism>
<feature type="region of interest" description="Disordered" evidence="1">
    <location>
        <begin position="207"/>
        <end position="249"/>
    </location>
</feature>
<feature type="compositionally biased region" description="Polar residues" evidence="1">
    <location>
        <begin position="276"/>
        <end position="312"/>
    </location>
</feature>
<evidence type="ECO:0000256" key="1">
    <source>
        <dbReference type="SAM" id="MobiDB-lite"/>
    </source>
</evidence>
<dbReference type="GO" id="GO:0031267">
    <property type="term" value="F:small GTPase binding"/>
    <property type="evidence" value="ECO:0007669"/>
    <property type="project" value="TreeGrafter"/>
</dbReference>
<dbReference type="PANTHER" id="PTHR14407">
    <property type="entry name" value="HERMANSKY-PUDLAK SYNDROME 4 PROTEIN LIGHT-EAR PROTEIN-RELATED"/>
    <property type="match status" value="1"/>
</dbReference>
<dbReference type="GO" id="GO:0006605">
    <property type="term" value="P:protein targeting"/>
    <property type="evidence" value="ECO:0007669"/>
    <property type="project" value="TreeGrafter"/>
</dbReference>
<feature type="compositionally biased region" description="Polar residues" evidence="1">
    <location>
        <begin position="207"/>
        <end position="217"/>
    </location>
</feature>
<protein>
    <submittedName>
        <fullName evidence="2">Uncharacterized protein</fullName>
    </submittedName>
</protein>
<dbReference type="GO" id="GO:0005765">
    <property type="term" value="C:lysosomal membrane"/>
    <property type="evidence" value="ECO:0007669"/>
    <property type="project" value="TreeGrafter"/>
</dbReference>
<proteinExistence type="predicted"/>
<feature type="non-terminal residue" evidence="2">
    <location>
        <position position="1"/>
    </location>
</feature>
<gene>
    <name evidence="2" type="primary">ORF61067</name>
</gene>
<feature type="region of interest" description="Disordered" evidence="1">
    <location>
        <begin position="452"/>
        <end position="493"/>
    </location>
</feature>
<dbReference type="PANTHER" id="PTHR14407:SF9">
    <property type="entry name" value="BLOC-3 COMPLEX MEMBER HPS4"/>
    <property type="match status" value="1"/>
</dbReference>
<dbReference type="InterPro" id="IPR026091">
    <property type="entry name" value="HPS4"/>
</dbReference>
<feature type="compositionally biased region" description="Basic and acidic residues" evidence="1">
    <location>
        <begin position="483"/>
        <end position="493"/>
    </location>
</feature>
<feature type="compositionally biased region" description="Low complexity" evidence="1">
    <location>
        <begin position="459"/>
        <end position="471"/>
    </location>
</feature>
<evidence type="ECO:0000313" key="2">
    <source>
        <dbReference type="EMBL" id="CEK67024.1"/>
    </source>
</evidence>
<dbReference type="GO" id="GO:0005085">
    <property type="term" value="F:guanyl-nucleotide exchange factor activity"/>
    <property type="evidence" value="ECO:0007669"/>
    <property type="project" value="TreeGrafter"/>
</dbReference>
<sequence>FLAAHMQFVWSTFVLYQGSLSALRQRVSASNFIGELKNVLDQYLPLRQIQEDPLSQAFQALPYVQLNKSQGQIFLLASHIIQRSLTHKGVLAGAIFSKNKVLCTQLNNGLTRQMLLLMSHSQFPCVEVNSVLELPGGVRLLHVYLPKNEWVGLGHRRKKAYVLPKTDRHNKNFSKQSSRITQLSLGTPDYISAHNYFLEGVSDGSDMINSSKQQFQNGGDAGSDNRSSGRRETNTSMVSPTGGRASGTDSEVFLDTLSDVTFDADNQLKVADTKQVESTTNGNKSSNIQTPFHQDSLDSAASQAQNDDLVQTESHKEHQIETSKPQDYQYDVVVNKLSPDLPLKAEAVYEDHTATVCVETLSDIPHTSMNDISKNVNNDNLTSECYIANTVLNFTSDKKNESVSACDHAHVDVLENTPENYPADIKTNQLSKTLEICHKLVMKEGNSVKKGEMINHGYSDSADSLLTSTDSSHPDNSLSSEHQQNKESQKQES</sequence>
<reference evidence="2" key="1">
    <citation type="submission" date="2014-12" db="EMBL/GenBank/DDBJ databases">
        <title>Insight into the proteome of Arion vulgaris.</title>
        <authorList>
            <person name="Aradska J."/>
            <person name="Bulat T."/>
            <person name="Smidak R."/>
            <person name="Sarate P."/>
            <person name="Gangsoo J."/>
            <person name="Sialana F."/>
            <person name="Bilban M."/>
            <person name="Lubec G."/>
        </authorList>
    </citation>
    <scope>NUCLEOTIDE SEQUENCE</scope>
    <source>
        <tissue evidence="2">Skin</tissue>
    </source>
</reference>
<feature type="region of interest" description="Disordered" evidence="1">
    <location>
        <begin position="273"/>
        <end position="326"/>
    </location>
</feature>
<dbReference type="GO" id="GO:0031410">
    <property type="term" value="C:cytoplasmic vesicle"/>
    <property type="evidence" value="ECO:0007669"/>
    <property type="project" value="TreeGrafter"/>
</dbReference>
<name>A0A0B6ZEK1_9EUPU</name>